<sequence>MIPRPDSAQHAPHAPSKVGPAELSNVARQLRQDDEWKQALFGLELRLLPNNQAAIREALPYLAEVALDPAAPSRVRVLGLLRDCGRVLGQVPAEVARTLLPLANDPDRDVRGAFWTCTWFWPGPVVSQTLLEAFANEMDGNVRLPLIEAAVHQKLVSPGTLQQLAEEPGYEDEVFAAAWTALAIGVHIPTAFEHLVRLWPTFAPIYPVPGESSLSLLVAQAGARAVPLLRAFTTTSERPVSTADLVQAWGQVAHASRLSTLETMDALAGLAHEGAVAELATVLWQVVPVAGERGPQLAEAALRWLDPAPQDHRVTELLVRCLFALQDHRWASVAQDLAQTGSPVTLSLVGQWALMLVRTPEVRKPLLGGTPGRPALPRPVAWAHDDLIAVARSAIAVQPSTAPVWADVLVLLEPSDEVVEVLLEALRAAPSTETTRALAALAAGDPSVFNSAARTTIAEHPALEAEAGAWLLSAQALLSGDDVFGSVWALGAATDSAADLLDLWAGRPSPAYRQACRTQLAGEVGSSYVQDLAHLAAASALIQAGESAAAWPTMRALVDAAGYLMPEAGVQAGRIVSLNPDLRPEWLAQARDIAQNGRPTSSGRQDPAAPATAVGYLLDAADLTAEKAAHQELALLQDAVAAGKAALVLPVAAEVLGRAISAQPNLREEVAEALEPYLSGDTRLLATAEPHSWVAIAWDAHLTALLRAALE</sequence>
<evidence type="ECO:0000313" key="2">
    <source>
        <dbReference type="EMBL" id="MCD5311124.1"/>
    </source>
</evidence>
<keyword evidence="3" id="KW-1185">Reference proteome</keyword>
<organism evidence="2 3">
    <name type="scientific">Kineosporia babensis</name>
    <dbReference type="NCBI Taxonomy" id="499548"/>
    <lineage>
        <taxon>Bacteria</taxon>
        <taxon>Bacillati</taxon>
        <taxon>Actinomycetota</taxon>
        <taxon>Actinomycetes</taxon>
        <taxon>Kineosporiales</taxon>
        <taxon>Kineosporiaceae</taxon>
        <taxon>Kineosporia</taxon>
    </lineage>
</organism>
<evidence type="ECO:0000256" key="1">
    <source>
        <dbReference type="SAM" id="MobiDB-lite"/>
    </source>
</evidence>
<gene>
    <name evidence="2" type="ORF">LR394_09465</name>
</gene>
<dbReference type="AlphaFoldDB" id="A0A9X1SSY7"/>
<dbReference type="RefSeq" id="WP_231440302.1">
    <property type="nucleotide sequence ID" value="NZ_JAJOMB010000004.1"/>
</dbReference>
<comment type="caution">
    <text evidence="2">The sequence shown here is derived from an EMBL/GenBank/DDBJ whole genome shotgun (WGS) entry which is preliminary data.</text>
</comment>
<dbReference type="EMBL" id="JAJOMB010000004">
    <property type="protein sequence ID" value="MCD5311124.1"/>
    <property type="molecule type" value="Genomic_DNA"/>
</dbReference>
<dbReference type="Proteomes" id="UP001138997">
    <property type="component" value="Unassembled WGS sequence"/>
</dbReference>
<feature type="region of interest" description="Disordered" evidence="1">
    <location>
        <begin position="1"/>
        <end position="21"/>
    </location>
</feature>
<accession>A0A9X1SSY7</accession>
<protein>
    <submittedName>
        <fullName evidence="2">Uncharacterized protein</fullName>
    </submittedName>
</protein>
<reference evidence="2" key="1">
    <citation type="submission" date="2021-11" db="EMBL/GenBank/DDBJ databases">
        <title>Streptomyces corallinus and Kineosporia corallina sp. nov., two new coral-derived marine actinobacteria.</title>
        <authorList>
            <person name="Buangrab K."/>
            <person name="Sutthacheep M."/>
            <person name="Yeemin T."/>
            <person name="Harunari E."/>
            <person name="Igarashi Y."/>
            <person name="Sripreechasak P."/>
            <person name="Kanchanasin P."/>
            <person name="Tanasupawat S."/>
            <person name="Phongsopitanun W."/>
        </authorList>
    </citation>
    <scope>NUCLEOTIDE SEQUENCE</scope>
    <source>
        <strain evidence="2">JCM 31032</strain>
    </source>
</reference>
<evidence type="ECO:0000313" key="3">
    <source>
        <dbReference type="Proteomes" id="UP001138997"/>
    </source>
</evidence>
<name>A0A9X1SSY7_9ACTN</name>
<proteinExistence type="predicted"/>